<organism evidence="1 2">
    <name type="scientific">Solanum verrucosum</name>
    <dbReference type="NCBI Taxonomy" id="315347"/>
    <lineage>
        <taxon>Eukaryota</taxon>
        <taxon>Viridiplantae</taxon>
        <taxon>Streptophyta</taxon>
        <taxon>Embryophyta</taxon>
        <taxon>Tracheophyta</taxon>
        <taxon>Spermatophyta</taxon>
        <taxon>Magnoliopsida</taxon>
        <taxon>eudicotyledons</taxon>
        <taxon>Gunneridae</taxon>
        <taxon>Pentapetalae</taxon>
        <taxon>asterids</taxon>
        <taxon>lamiids</taxon>
        <taxon>Solanales</taxon>
        <taxon>Solanaceae</taxon>
        <taxon>Solanoideae</taxon>
        <taxon>Solaneae</taxon>
        <taxon>Solanum</taxon>
    </lineage>
</organism>
<proteinExistence type="predicted"/>
<dbReference type="Proteomes" id="UP001234989">
    <property type="component" value="Chromosome 1"/>
</dbReference>
<gene>
    <name evidence="1" type="ORF">MTR67_003045</name>
</gene>
<name>A0AAF0PUV4_SOLVR</name>
<keyword evidence="2" id="KW-1185">Reference proteome</keyword>
<dbReference type="EMBL" id="CP133612">
    <property type="protein sequence ID" value="WMV09660.1"/>
    <property type="molecule type" value="Genomic_DNA"/>
</dbReference>
<dbReference type="AlphaFoldDB" id="A0AAF0PUV4"/>
<sequence length="75" mass="8429">MVLWRSQSVEGATWEAEASMMAKYPHLFPSDSVSIEVIVPLRSLRLLLCNSISAFCSLNYSCISAYLHVLETQFS</sequence>
<reference evidence="1" key="1">
    <citation type="submission" date="2023-08" db="EMBL/GenBank/DDBJ databases">
        <title>A de novo genome assembly of Solanum verrucosum Schlechtendal, a Mexican diploid species geographically isolated from the other diploid A-genome species in potato relatives.</title>
        <authorList>
            <person name="Hosaka K."/>
        </authorList>
    </citation>
    <scope>NUCLEOTIDE SEQUENCE</scope>
    <source>
        <tissue evidence="1">Young leaves</tissue>
    </source>
</reference>
<evidence type="ECO:0000313" key="2">
    <source>
        <dbReference type="Proteomes" id="UP001234989"/>
    </source>
</evidence>
<evidence type="ECO:0000313" key="1">
    <source>
        <dbReference type="EMBL" id="WMV09660.1"/>
    </source>
</evidence>
<accession>A0AAF0PUV4</accession>
<protein>
    <submittedName>
        <fullName evidence="1">Uncharacterized protein</fullName>
    </submittedName>
</protein>